<feature type="signal peptide" evidence="1">
    <location>
        <begin position="1"/>
        <end position="32"/>
    </location>
</feature>
<organism evidence="2 3">
    <name type="scientific">Absidia repens</name>
    <dbReference type="NCBI Taxonomy" id="90262"/>
    <lineage>
        <taxon>Eukaryota</taxon>
        <taxon>Fungi</taxon>
        <taxon>Fungi incertae sedis</taxon>
        <taxon>Mucoromycota</taxon>
        <taxon>Mucoromycotina</taxon>
        <taxon>Mucoromycetes</taxon>
        <taxon>Mucorales</taxon>
        <taxon>Cunninghamellaceae</taxon>
        <taxon>Absidia</taxon>
    </lineage>
</organism>
<evidence type="ECO:0000313" key="3">
    <source>
        <dbReference type="Proteomes" id="UP000193560"/>
    </source>
</evidence>
<reference evidence="2 3" key="1">
    <citation type="submission" date="2016-07" db="EMBL/GenBank/DDBJ databases">
        <title>Pervasive Adenine N6-methylation of Active Genes in Fungi.</title>
        <authorList>
            <consortium name="DOE Joint Genome Institute"/>
            <person name="Mondo S.J."/>
            <person name="Dannebaum R.O."/>
            <person name="Kuo R.C."/>
            <person name="Labutti K."/>
            <person name="Haridas S."/>
            <person name="Kuo A."/>
            <person name="Salamov A."/>
            <person name="Ahrendt S.R."/>
            <person name="Lipzen A."/>
            <person name="Sullivan W."/>
            <person name="Andreopoulos W.B."/>
            <person name="Clum A."/>
            <person name="Lindquist E."/>
            <person name="Daum C."/>
            <person name="Ramamoorthy G.K."/>
            <person name="Gryganskyi A."/>
            <person name="Culley D."/>
            <person name="Magnuson J.K."/>
            <person name="James T.Y."/>
            <person name="O'Malley M.A."/>
            <person name="Stajich J.E."/>
            <person name="Spatafora J.W."/>
            <person name="Visel A."/>
            <person name="Grigoriev I.V."/>
        </authorList>
    </citation>
    <scope>NUCLEOTIDE SEQUENCE [LARGE SCALE GENOMIC DNA]</scope>
    <source>
        <strain evidence="2 3">NRRL 1336</strain>
    </source>
</reference>
<keyword evidence="3" id="KW-1185">Reference proteome</keyword>
<proteinExistence type="predicted"/>
<accession>A0A1X2J4G6</accession>
<name>A0A1X2J4G6_9FUNG</name>
<keyword evidence="1" id="KW-0732">Signal</keyword>
<protein>
    <submittedName>
        <fullName evidence="2">Uncharacterized protein</fullName>
    </submittedName>
</protein>
<evidence type="ECO:0000313" key="2">
    <source>
        <dbReference type="EMBL" id="ORZ26114.1"/>
    </source>
</evidence>
<dbReference type="Proteomes" id="UP000193560">
    <property type="component" value="Unassembled WGS sequence"/>
</dbReference>
<evidence type="ECO:0000256" key="1">
    <source>
        <dbReference type="SAM" id="SignalP"/>
    </source>
</evidence>
<comment type="caution">
    <text evidence="2">The sequence shown here is derived from an EMBL/GenBank/DDBJ whole genome shotgun (WGS) entry which is preliminary data.</text>
</comment>
<dbReference type="AlphaFoldDB" id="A0A1X2J4G6"/>
<gene>
    <name evidence="2" type="ORF">BCR42DRAFT_464795</name>
</gene>
<feature type="chain" id="PRO_5012326640" evidence="1">
    <location>
        <begin position="33"/>
        <end position="130"/>
    </location>
</feature>
<dbReference type="EMBL" id="MCGE01000001">
    <property type="protein sequence ID" value="ORZ26114.1"/>
    <property type="molecule type" value="Genomic_DNA"/>
</dbReference>
<sequence>MYSSLSMVVFFTKKFCLPLLVTVCSFASVVLACVEFQNDCTVNSDCCSDLNCVPVPFHFTSLGQSFLEAQICGVCKLDLVAMAIRNMEQEDKHFRSRKTSFKPTTVYEVSPEKIILYSDSAFVTIIQTHD</sequence>